<dbReference type="EMBL" id="FCOC02000018">
    <property type="protein sequence ID" value="SAL45139.1"/>
    <property type="molecule type" value="Genomic_DNA"/>
</dbReference>
<dbReference type="Gene3D" id="1.10.439.10">
    <property type="entry name" value="Penicillin Amidohydrolase, domain 1"/>
    <property type="match status" value="1"/>
</dbReference>
<dbReference type="PANTHER" id="PTHR34218">
    <property type="entry name" value="PEPTIDASE S45 PENICILLIN AMIDASE"/>
    <property type="match status" value="1"/>
</dbReference>
<dbReference type="AlphaFoldDB" id="A0A158HMB1"/>
<accession>A0A158HMB1</accession>
<evidence type="ECO:0000256" key="4">
    <source>
        <dbReference type="ARBA" id="ARBA00023145"/>
    </source>
</evidence>
<reference evidence="5 6" key="1">
    <citation type="submission" date="2016-01" db="EMBL/GenBank/DDBJ databases">
        <authorList>
            <person name="Oliw E.H."/>
        </authorList>
    </citation>
    <scope>NUCLEOTIDE SEQUENCE [LARGE SCALE GENOMIC DNA]</scope>
    <source>
        <strain evidence="5">LMG 22029</strain>
    </source>
</reference>
<dbReference type="Gene3D" id="1.10.1400.10">
    <property type="match status" value="1"/>
</dbReference>
<dbReference type="SUPFAM" id="SSF56235">
    <property type="entry name" value="N-terminal nucleophile aminohydrolases (Ntn hydrolases)"/>
    <property type="match status" value="1"/>
</dbReference>
<dbReference type="Proteomes" id="UP000054893">
    <property type="component" value="Unassembled WGS sequence"/>
</dbReference>
<gene>
    <name evidence="5" type="primary">pvdQ</name>
    <name evidence="5" type="ORF">AWB64_04785</name>
</gene>
<protein>
    <submittedName>
        <fullName evidence="5">Acyl-homoserine lactone acylase PvdQ</fullName>
        <ecNumber evidence="5">3.5.1.97</ecNumber>
    </submittedName>
</protein>
<evidence type="ECO:0000256" key="2">
    <source>
        <dbReference type="ARBA" id="ARBA00022729"/>
    </source>
</evidence>
<comment type="similarity">
    <text evidence="1">Belongs to the peptidase S45 family.</text>
</comment>
<dbReference type="Gene3D" id="3.60.20.10">
    <property type="entry name" value="Glutamine Phosphoribosylpyrophosphate, subunit 1, domain 1"/>
    <property type="match status" value="1"/>
</dbReference>
<dbReference type="InterPro" id="IPR043146">
    <property type="entry name" value="Penicillin_amidase_N_B-knob"/>
</dbReference>
<dbReference type="Pfam" id="PF01804">
    <property type="entry name" value="Penicil_amidase"/>
    <property type="match status" value="1"/>
</dbReference>
<evidence type="ECO:0000313" key="5">
    <source>
        <dbReference type="EMBL" id="SAL45139.1"/>
    </source>
</evidence>
<dbReference type="GO" id="GO:0016811">
    <property type="term" value="F:hydrolase activity, acting on carbon-nitrogen (but not peptide) bonds, in linear amides"/>
    <property type="evidence" value="ECO:0007669"/>
    <property type="project" value="InterPro"/>
</dbReference>
<dbReference type="InterPro" id="IPR043147">
    <property type="entry name" value="Penicillin_amidase_A-knob"/>
</dbReference>
<evidence type="ECO:0000256" key="3">
    <source>
        <dbReference type="ARBA" id="ARBA00022801"/>
    </source>
</evidence>
<dbReference type="InterPro" id="IPR029055">
    <property type="entry name" value="Ntn_hydrolases_N"/>
</dbReference>
<organism evidence="5 6">
    <name type="scientific">Caballeronia sordidicola</name>
    <name type="common">Burkholderia sordidicola</name>
    <dbReference type="NCBI Taxonomy" id="196367"/>
    <lineage>
        <taxon>Bacteria</taxon>
        <taxon>Pseudomonadati</taxon>
        <taxon>Pseudomonadota</taxon>
        <taxon>Betaproteobacteria</taxon>
        <taxon>Burkholderiales</taxon>
        <taxon>Burkholderiaceae</taxon>
        <taxon>Caballeronia</taxon>
    </lineage>
</organism>
<dbReference type="GO" id="GO:0017000">
    <property type="term" value="P:antibiotic biosynthetic process"/>
    <property type="evidence" value="ECO:0007669"/>
    <property type="project" value="InterPro"/>
</dbReference>
<dbReference type="PANTHER" id="PTHR34218:SF3">
    <property type="entry name" value="ACYL-HOMOSERINE LACTONE ACYLASE PVDQ"/>
    <property type="match status" value="1"/>
</dbReference>
<evidence type="ECO:0000313" key="6">
    <source>
        <dbReference type="Proteomes" id="UP000054893"/>
    </source>
</evidence>
<dbReference type="EC" id="3.5.1.97" evidence="5"/>
<keyword evidence="3 5" id="KW-0378">Hydrolase</keyword>
<dbReference type="Gene3D" id="2.30.120.10">
    <property type="match status" value="1"/>
</dbReference>
<name>A0A158HMB1_CABSO</name>
<keyword evidence="2" id="KW-0732">Signal</keyword>
<keyword evidence="4" id="KW-0865">Zymogen</keyword>
<dbReference type="InterPro" id="IPR002692">
    <property type="entry name" value="S45"/>
</dbReference>
<sequence>MGVQDPKQERNRVRTAVAALAILGPLALPGCAPGMKPTNAPVAQAAQIDEAAPTPLHATIRRTAYGVPHIESADWDGLGYGYGYAQATDDLCTLADGFVTWHGERSRYFGAAEHMPMYSTIGRPVNLDADFYHRFLIDDAAIDRFQSQQSHAIQALAHGYAAGYDRYMKEVKAGGHAGAHVACRAAPWLKPIDARDVYRRMLAAIYAGGYARFVHAVANAQPPSSTVAQMSARQESVALSEAKVPYLQAGGAAGIGSNAIAFGSAATGTSSGLLLGNPHWFWRGPDRFYQVQLTIPGKLDVSGAAFLGAPVVMIGFNRDVAWSLTVSSARRFGLFRLALAPGHTDTYLIDGKPEPMRGERISVETRNADGSTGTITRTLYRTRFGPLVDLSGLSPALAANAQTAFAIRDVNADNARTFDTFLRWDRADSLESFMRITRDDASMPWVNTLAVGRNDARAWYADIGAIPDVPAALAAHCTIEPIARALAAKARGVPVLDGSRAACNWADEPAARQQGALPSVRMPNLVRRDYVANMNNSYELANPVAPLAGYDAIFDSQNGLSLRAQLGLQMIRARIEGRDGFVGKGADSASVRAMTLDSRALSAERFKADVLKAACTDERAQQTPTLDAACDALRNWNDTGNADARGANLWDAFWSHLQVAKTGWSYTVPASVSDPLNTPRGLTLDAAFARETLIAAVDDLHRAHLAPDSPRGAALYATRAGVRVPMFGGCTSQGYFTAACSQEHVDSPDGLALDGDPNGNSYMQVVSFDADGPQAWTFLTTSLSDDPASPHAGDYTQRYATKSWVRIPYTREQIDADPALSVTELNSER</sequence>
<dbReference type="InterPro" id="IPR023343">
    <property type="entry name" value="Penicillin_amidase_dom1"/>
</dbReference>
<evidence type="ECO:0000256" key="1">
    <source>
        <dbReference type="ARBA" id="ARBA00006586"/>
    </source>
</evidence>
<dbReference type="OrthoDB" id="9760084at2"/>
<proteinExistence type="inferred from homology"/>